<dbReference type="EMBL" id="WHZV01000005">
    <property type="protein sequence ID" value="NEG55441.1"/>
    <property type="molecule type" value="Genomic_DNA"/>
</dbReference>
<dbReference type="Proteomes" id="UP000483293">
    <property type="component" value="Unassembled WGS sequence"/>
</dbReference>
<keyword evidence="2" id="KW-1185">Reference proteome</keyword>
<accession>A0A6L9SW68</accession>
<gene>
    <name evidence="1" type="ORF">GFD21_06605</name>
</gene>
<proteinExistence type="predicted"/>
<dbReference type="RefSeq" id="WP_163197159.1">
    <property type="nucleotide sequence ID" value="NZ_WHZV01000005.1"/>
</dbReference>
<name>A0A6L9SW68_9BIFI</name>
<comment type="caution">
    <text evidence="1">The sequence shown here is derived from an EMBL/GenBank/DDBJ whole genome shotgun (WGS) entry which is preliminary data.</text>
</comment>
<sequence>MVTRTGADLKGLYESLGFSQADVCHLLGIRNAESLRRQCLGKSPIHPNTWKALDTLARKRDDQVDAILDKFKGCDEVTLPIYAGRKWETSFRNRVVTLAAWVLEGDGVTVHWRMANVE</sequence>
<organism evidence="1 2">
    <name type="scientific">Bifidobacterium platyrrhinorum</name>
    <dbReference type="NCBI Taxonomy" id="2661628"/>
    <lineage>
        <taxon>Bacteria</taxon>
        <taxon>Bacillati</taxon>
        <taxon>Actinomycetota</taxon>
        <taxon>Actinomycetes</taxon>
        <taxon>Bifidobacteriales</taxon>
        <taxon>Bifidobacteriaceae</taxon>
        <taxon>Bifidobacterium</taxon>
    </lineage>
</organism>
<protein>
    <submittedName>
        <fullName evidence="1">Uncharacterized protein</fullName>
    </submittedName>
</protein>
<evidence type="ECO:0000313" key="1">
    <source>
        <dbReference type="EMBL" id="NEG55441.1"/>
    </source>
</evidence>
<evidence type="ECO:0000313" key="2">
    <source>
        <dbReference type="Proteomes" id="UP000483293"/>
    </source>
</evidence>
<dbReference type="AlphaFoldDB" id="A0A6L9SW68"/>
<reference evidence="1 2" key="1">
    <citation type="submission" date="2019-10" db="EMBL/GenBank/DDBJ databases">
        <title>Bifidobacterium from non-human primates.</title>
        <authorList>
            <person name="Modesto M."/>
        </authorList>
    </citation>
    <scope>NUCLEOTIDE SEQUENCE [LARGE SCALE GENOMIC DNA]</scope>
    <source>
        <strain evidence="1 2">SMA15</strain>
    </source>
</reference>